<dbReference type="AlphaFoldDB" id="A0A382H7C3"/>
<evidence type="ECO:0008006" key="2">
    <source>
        <dbReference type="Google" id="ProtNLM"/>
    </source>
</evidence>
<dbReference type="SUPFAM" id="SSF56235">
    <property type="entry name" value="N-terminal nucleophile aminohydrolases (Ntn hydrolases)"/>
    <property type="match status" value="1"/>
</dbReference>
<feature type="non-terminal residue" evidence="1">
    <location>
        <position position="1"/>
    </location>
</feature>
<organism evidence="1">
    <name type="scientific">marine metagenome</name>
    <dbReference type="NCBI Taxonomy" id="408172"/>
    <lineage>
        <taxon>unclassified sequences</taxon>
        <taxon>metagenomes</taxon>
        <taxon>ecological metagenomes</taxon>
    </lineage>
</organism>
<gene>
    <name evidence="1" type="ORF">METZ01_LOCUS236050</name>
</gene>
<proteinExistence type="predicted"/>
<dbReference type="Gene3D" id="3.60.20.40">
    <property type="match status" value="1"/>
</dbReference>
<dbReference type="PANTHER" id="PTHR43881:SF1">
    <property type="entry name" value="GAMMA-GLUTAMYLTRANSPEPTIDASE (AFU_ORTHOLOGUE AFUA_4G13580)"/>
    <property type="match status" value="1"/>
</dbReference>
<evidence type="ECO:0000313" key="1">
    <source>
        <dbReference type="EMBL" id="SVB83196.1"/>
    </source>
</evidence>
<name>A0A382H7C3_9ZZZZ</name>
<reference evidence="1" key="1">
    <citation type="submission" date="2018-05" db="EMBL/GenBank/DDBJ databases">
        <authorList>
            <person name="Lanie J.A."/>
            <person name="Ng W.-L."/>
            <person name="Kazmierczak K.M."/>
            <person name="Andrzejewski T.M."/>
            <person name="Davidsen T.M."/>
            <person name="Wayne K.J."/>
            <person name="Tettelin H."/>
            <person name="Glass J.I."/>
            <person name="Rusch D."/>
            <person name="Podicherti R."/>
            <person name="Tsui H.-C.T."/>
            <person name="Winkler M.E."/>
        </authorList>
    </citation>
    <scope>NUCLEOTIDE SEQUENCE</scope>
</reference>
<dbReference type="InterPro" id="IPR029055">
    <property type="entry name" value="Ntn_hydrolases_N"/>
</dbReference>
<protein>
    <recommendedName>
        <fullName evidence="2">Gamma-glutamyltransferase</fullName>
    </recommendedName>
</protein>
<dbReference type="EMBL" id="UINC01059599">
    <property type="protein sequence ID" value="SVB83196.1"/>
    <property type="molecule type" value="Genomic_DNA"/>
</dbReference>
<dbReference type="Pfam" id="PF01019">
    <property type="entry name" value="G_glu_transpept"/>
    <property type="match status" value="1"/>
</dbReference>
<dbReference type="InterPro" id="IPR043137">
    <property type="entry name" value="GGT_ssub_C"/>
</dbReference>
<dbReference type="InterPro" id="IPR052896">
    <property type="entry name" value="GGT-like_enzyme"/>
</dbReference>
<sequence>NVAPRKRPLHTIIPGMCLRDGKVVYCYGVMGGGYQPVGHTHLLTNLIDFSMDPQEAMDSPRVFHVEGRLDVERGLDDNVMAGLEALGHKVGRPEMPWGGGQLIEIDWDNGTLAGASDPRKDGCAIGY</sequence>
<accession>A0A382H7C3</accession>
<dbReference type="PANTHER" id="PTHR43881">
    <property type="entry name" value="GAMMA-GLUTAMYLTRANSPEPTIDASE (AFU_ORTHOLOGUE AFUA_4G13580)"/>
    <property type="match status" value="1"/>
</dbReference>